<keyword evidence="3" id="KW-1185">Reference proteome</keyword>
<name>A0ABQ5NC67_9CLOT</name>
<gene>
    <name evidence="2" type="ORF">bsdE14_42740</name>
</gene>
<evidence type="ECO:0000313" key="3">
    <source>
        <dbReference type="Proteomes" id="UP001208567"/>
    </source>
</evidence>
<protein>
    <submittedName>
        <fullName evidence="2">ABC transporter permease</fullName>
    </submittedName>
</protein>
<dbReference type="Pfam" id="PF06182">
    <property type="entry name" value="ABC2_membrane_6"/>
    <property type="match status" value="1"/>
</dbReference>
<evidence type="ECO:0000256" key="1">
    <source>
        <dbReference type="SAM" id="Phobius"/>
    </source>
</evidence>
<sequence>MKLLRKYSEISKITMTNSLVYFWNFLSKNLFFVFIMFIYLMLWKTIYAQKGTATIGGLSLTAMIWYLIFTELVTLSRTDMHNQVNEDVKSGNIAYLLNKPYNYVLYCFSYYVGEVSIKLLANGLVGLAIGLIYAGSLEGFNIIHLPFIILSLLLGCTINFFIYLSLALTSFWIEDNTAFFWIYSKLIFTLGGMLVPIELFPKWLQGVSHYLPFAYVTYVPARLAVDFSFSRFAGEFAIQVLYLAIFFILAMSLYRKGAKNLNVNGG</sequence>
<dbReference type="EMBL" id="BRXR01000001">
    <property type="protein sequence ID" value="GLC32864.1"/>
    <property type="molecule type" value="Genomic_DNA"/>
</dbReference>
<feature type="transmembrane region" description="Helical" evidence="1">
    <location>
        <begin position="119"/>
        <end position="136"/>
    </location>
</feature>
<feature type="transmembrane region" description="Helical" evidence="1">
    <location>
        <begin position="178"/>
        <end position="197"/>
    </location>
</feature>
<organism evidence="2 3">
    <name type="scientific">Clostridium omnivorum</name>
    <dbReference type="NCBI Taxonomy" id="1604902"/>
    <lineage>
        <taxon>Bacteria</taxon>
        <taxon>Bacillati</taxon>
        <taxon>Bacillota</taxon>
        <taxon>Clostridia</taxon>
        <taxon>Eubacteriales</taxon>
        <taxon>Clostridiaceae</taxon>
        <taxon>Clostridium</taxon>
    </lineage>
</organism>
<keyword evidence="1" id="KW-0472">Membrane</keyword>
<feature type="transmembrane region" description="Helical" evidence="1">
    <location>
        <begin position="142"/>
        <end position="166"/>
    </location>
</feature>
<proteinExistence type="predicted"/>
<dbReference type="PANTHER" id="PTHR36832">
    <property type="entry name" value="SLR1174 PROTEIN-RELATED"/>
    <property type="match status" value="1"/>
</dbReference>
<feature type="transmembrane region" description="Helical" evidence="1">
    <location>
        <begin position="236"/>
        <end position="254"/>
    </location>
</feature>
<dbReference type="Proteomes" id="UP001208567">
    <property type="component" value="Unassembled WGS sequence"/>
</dbReference>
<feature type="transmembrane region" description="Helical" evidence="1">
    <location>
        <begin position="20"/>
        <end position="42"/>
    </location>
</feature>
<reference evidence="2 3" key="1">
    <citation type="journal article" date="2024" name="Int. J. Syst. Evol. Microbiol.">
        <title>Clostridium omnivorum sp. nov., isolated from anoxic soil under the treatment of reductive soil disinfestation.</title>
        <authorList>
            <person name="Ueki A."/>
            <person name="Tonouchi A."/>
            <person name="Kaku N."/>
            <person name="Honma S."/>
            <person name="Ueki K."/>
        </authorList>
    </citation>
    <scope>NUCLEOTIDE SEQUENCE [LARGE SCALE GENOMIC DNA]</scope>
    <source>
        <strain evidence="2 3">E14</strain>
    </source>
</reference>
<dbReference type="InterPro" id="IPR010390">
    <property type="entry name" value="ABC-2_transporter-like"/>
</dbReference>
<keyword evidence="1" id="KW-1133">Transmembrane helix</keyword>
<comment type="caution">
    <text evidence="2">The sequence shown here is derived from an EMBL/GenBank/DDBJ whole genome shotgun (WGS) entry which is preliminary data.</text>
</comment>
<evidence type="ECO:0000313" key="2">
    <source>
        <dbReference type="EMBL" id="GLC32864.1"/>
    </source>
</evidence>
<dbReference type="PANTHER" id="PTHR36832:SF1">
    <property type="entry name" value="SLR1174 PROTEIN"/>
    <property type="match status" value="1"/>
</dbReference>
<keyword evidence="1" id="KW-0812">Transmembrane</keyword>
<feature type="transmembrane region" description="Helical" evidence="1">
    <location>
        <begin position="54"/>
        <end position="73"/>
    </location>
</feature>
<accession>A0ABQ5NC67</accession>